<proteinExistence type="predicted"/>
<accession>A0A1T1CCD5</accession>
<dbReference type="AlphaFoldDB" id="A0A1T1CCD5"/>
<reference evidence="1 2" key="1">
    <citation type="submission" date="2017-02" db="EMBL/GenBank/DDBJ databases">
        <title>Draft Genome Sequences of 'Candidatus Synechococcus spongiarum', Cyanobacterial Symbionts of the Mediterranean Sponge Aplysina aerophoba from two locations.</title>
        <authorList>
            <person name="Slaby B.M."/>
            <person name="Hentschel U."/>
        </authorList>
    </citation>
    <scope>NUCLEOTIDE SEQUENCE [LARGE SCALE GENOMIC DNA]</scope>
    <source>
        <strain evidence="1">LMB bulk15M</strain>
    </source>
</reference>
<dbReference type="Proteomes" id="UP000242636">
    <property type="component" value="Unassembled WGS sequence"/>
</dbReference>
<protein>
    <recommendedName>
        <fullName evidence="3">NADH:quinone oxidoreductase/Mrp antiporter membrane subunit domain-containing protein</fullName>
    </recommendedName>
</protein>
<dbReference type="EMBL" id="MWLD01000074">
    <property type="protein sequence ID" value="OOV26237.1"/>
    <property type="molecule type" value="Genomic_DNA"/>
</dbReference>
<name>A0A1T1CCD5_9SYNE</name>
<evidence type="ECO:0008006" key="3">
    <source>
        <dbReference type="Google" id="ProtNLM"/>
    </source>
</evidence>
<keyword evidence="2" id="KW-1185">Reference proteome</keyword>
<evidence type="ECO:0000313" key="1">
    <source>
        <dbReference type="EMBL" id="OOV26237.1"/>
    </source>
</evidence>
<evidence type="ECO:0000313" key="2">
    <source>
        <dbReference type="Proteomes" id="UP000242636"/>
    </source>
</evidence>
<comment type="caution">
    <text evidence="1">The sequence shown here is derived from an EMBL/GenBank/DDBJ whole genome shotgun (WGS) entry which is preliminary data.</text>
</comment>
<sequence>MAGFINGYDPTVDGLRASPSNHGSFMCSCWPCAAGGQGAGFAVQDVLLFFLAWELELIPVYLLLAMGFRGDGGPPGFAYGDIAAKPLGPAFQVLCYSGLLVAFGVKLPVVPPPHTRLSAECSEHHSQYRERTPQGSVIPISLFSLPLRTGLWKPDSFPVCQALTGGQAQEASPFRLFRSSLKNCKSLAPEGRICSFRLSSC</sequence>
<organism evidence="1 2">
    <name type="scientific">Candidatus Synechococcus spongiarum LMB bulk15M</name>
    <dbReference type="NCBI Taxonomy" id="1943582"/>
    <lineage>
        <taxon>Bacteria</taxon>
        <taxon>Bacillati</taxon>
        <taxon>Cyanobacteriota</taxon>
        <taxon>Cyanophyceae</taxon>
        <taxon>Synechococcales</taxon>
        <taxon>Synechococcaceae</taxon>
        <taxon>Synechococcus</taxon>
    </lineage>
</organism>
<gene>
    <name evidence="1" type="ORF">BV61_06650</name>
</gene>